<dbReference type="CDD" id="cd00093">
    <property type="entry name" value="HTH_XRE"/>
    <property type="match status" value="1"/>
</dbReference>
<dbReference type="EMBL" id="JNBY01000162">
    <property type="protein sequence ID" value="KDN80719.1"/>
    <property type="molecule type" value="Genomic_DNA"/>
</dbReference>
<feature type="domain" description="HTH cro/C1-type" evidence="1">
    <location>
        <begin position="19"/>
        <end position="74"/>
    </location>
</feature>
<proteinExistence type="predicted"/>
<dbReference type="Pfam" id="PF13560">
    <property type="entry name" value="HTH_31"/>
    <property type="match status" value="1"/>
</dbReference>
<dbReference type="Gene3D" id="1.10.260.40">
    <property type="entry name" value="lambda repressor-like DNA-binding domains"/>
    <property type="match status" value="1"/>
</dbReference>
<keyword evidence="3" id="KW-1185">Reference proteome</keyword>
<evidence type="ECO:0000259" key="1">
    <source>
        <dbReference type="SMART" id="SM00530"/>
    </source>
</evidence>
<organism evidence="2 3">
    <name type="scientific">Kitasatospora cheerisanensis KCTC 2395</name>
    <dbReference type="NCBI Taxonomy" id="1348663"/>
    <lineage>
        <taxon>Bacteria</taxon>
        <taxon>Bacillati</taxon>
        <taxon>Actinomycetota</taxon>
        <taxon>Actinomycetes</taxon>
        <taxon>Kitasatosporales</taxon>
        <taxon>Streptomycetaceae</taxon>
        <taxon>Kitasatospora</taxon>
    </lineage>
</organism>
<protein>
    <recommendedName>
        <fullName evidence="1">HTH cro/C1-type domain-containing protein</fullName>
    </recommendedName>
</protein>
<evidence type="ECO:0000313" key="3">
    <source>
        <dbReference type="Proteomes" id="UP000027178"/>
    </source>
</evidence>
<dbReference type="PATRIC" id="fig|1348663.4.peg.7248"/>
<dbReference type="eggNOG" id="COG1396">
    <property type="taxonomic scope" value="Bacteria"/>
</dbReference>
<dbReference type="GO" id="GO:0003677">
    <property type="term" value="F:DNA binding"/>
    <property type="evidence" value="ECO:0007669"/>
    <property type="project" value="InterPro"/>
</dbReference>
<comment type="caution">
    <text evidence="2">The sequence shown here is derived from an EMBL/GenBank/DDBJ whole genome shotgun (WGS) entry which is preliminary data.</text>
</comment>
<evidence type="ECO:0000313" key="2">
    <source>
        <dbReference type="EMBL" id="KDN80719.1"/>
    </source>
</evidence>
<dbReference type="RefSeq" id="WP_035870078.1">
    <property type="nucleotide sequence ID" value="NZ_KK853997.1"/>
</dbReference>
<gene>
    <name evidence="2" type="ORF">KCH_74990</name>
</gene>
<dbReference type="InterPro" id="IPR010982">
    <property type="entry name" value="Lambda_DNA-bd_dom_sf"/>
</dbReference>
<dbReference type="Proteomes" id="UP000027178">
    <property type="component" value="Unassembled WGS sequence"/>
</dbReference>
<sequence>MSASSSSSVQEARRALGQRLRSIRQDVGLSARELAERANWHESKCSKLQSGRTTPSETDIRTWVAICGVPELAADLIATLRGIEGAYVEWRRLERSGLKQPQQAVRPLFDRTRRFRMYQSWVIPGLLQTAEYTRAVLNTVLALRGGGHDDVDDAVAVRMDRQGILRSGDHRFAFLIEEWVLRTVIGDTETLAAQLGHLIAMSSLPSVSVGIIPMGVVRGAGWPTESFTIYDDVQVNVELVAAHLTATRPGEIAEYSQAFSELAGLAVHGTDARGLITSAINALG</sequence>
<dbReference type="InterPro" id="IPR001387">
    <property type="entry name" value="Cro/C1-type_HTH"/>
</dbReference>
<dbReference type="InterPro" id="IPR043917">
    <property type="entry name" value="DUF5753"/>
</dbReference>
<accession>A0A066YLE4</accession>
<name>A0A066YLE4_9ACTN</name>
<dbReference type="OrthoDB" id="4966777at2"/>
<dbReference type="AlphaFoldDB" id="A0A066YLE4"/>
<dbReference type="Pfam" id="PF19054">
    <property type="entry name" value="DUF5753"/>
    <property type="match status" value="1"/>
</dbReference>
<reference evidence="2 3" key="1">
    <citation type="submission" date="2014-05" db="EMBL/GenBank/DDBJ databases">
        <title>Draft Genome Sequence of Kitasatospora cheerisanensis KCTC 2395.</title>
        <authorList>
            <person name="Nam D.H."/>
        </authorList>
    </citation>
    <scope>NUCLEOTIDE SEQUENCE [LARGE SCALE GENOMIC DNA]</scope>
    <source>
        <strain evidence="2 3">KCTC 2395</strain>
    </source>
</reference>
<dbReference type="SUPFAM" id="SSF47413">
    <property type="entry name" value="lambda repressor-like DNA-binding domains"/>
    <property type="match status" value="1"/>
</dbReference>
<dbReference type="SMART" id="SM00530">
    <property type="entry name" value="HTH_XRE"/>
    <property type="match status" value="1"/>
</dbReference>
<dbReference type="HOGENOM" id="CLU_055817_2_0_11"/>